<dbReference type="Proteomes" id="UP000503447">
    <property type="component" value="Chromosome"/>
</dbReference>
<dbReference type="RefSeq" id="WP_171473237.1">
    <property type="nucleotide sequence ID" value="NZ_CP053452.2"/>
</dbReference>
<dbReference type="PROSITE" id="PS51257">
    <property type="entry name" value="PROKAR_LIPOPROTEIN"/>
    <property type="match status" value="1"/>
</dbReference>
<evidence type="ECO:0008006" key="4">
    <source>
        <dbReference type="Google" id="ProtNLM"/>
    </source>
</evidence>
<reference evidence="3" key="1">
    <citation type="submission" date="2020-05" db="EMBL/GenBank/DDBJ databases">
        <title>Frigoriglobus tundricola gen. nov., sp. nov., a psychrotolerant cellulolytic planctomycete of the family Gemmataceae with two divergent copies of 16S rRNA gene.</title>
        <authorList>
            <person name="Kulichevskaya I.S."/>
            <person name="Ivanova A.A."/>
            <person name="Naumoff D.G."/>
            <person name="Beletsky A.V."/>
            <person name="Rijpstra W.I.C."/>
            <person name="Sinninghe Damste J.S."/>
            <person name="Mardanov A.V."/>
            <person name="Ravin N.V."/>
            <person name="Dedysh S.N."/>
        </authorList>
    </citation>
    <scope>NUCLEOTIDE SEQUENCE [LARGE SCALE GENOMIC DNA]</scope>
    <source>
        <strain evidence="3">PL17</strain>
    </source>
</reference>
<organism evidence="2 3">
    <name type="scientific">Frigoriglobus tundricola</name>
    <dbReference type="NCBI Taxonomy" id="2774151"/>
    <lineage>
        <taxon>Bacteria</taxon>
        <taxon>Pseudomonadati</taxon>
        <taxon>Planctomycetota</taxon>
        <taxon>Planctomycetia</taxon>
        <taxon>Gemmatales</taxon>
        <taxon>Gemmataceae</taxon>
        <taxon>Frigoriglobus</taxon>
    </lineage>
</organism>
<dbReference type="KEGG" id="ftj:FTUN_5543"/>
<keyword evidence="3" id="KW-1185">Reference proteome</keyword>
<dbReference type="AlphaFoldDB" id="A0A6M5YXN3"/>
<sequence>MSRIVAGKWARRAVWGALVAVLTIGCSPLSMLGFIFARPETVPAPYPLTLDKEAMKKKDEVVVLLLTQLAPGTGREFATADRDLASKLARQLPELAKEASKDKKLKMRVISPTQVDKFKMANPQWKAMSAGDIGQKLGADFALDIYLDKMRLYQPGSLNQIYEGRAEVSVSIFKIGADGSEFKDKYQLPFAYPRTGIRDTTSTQETEFRKLFLDNLTAEIIRQHVDSAPSSGIADGQ</sequence>
<gene>
    <name evidence="2" type="ORF">FTUN_5543</name>
</gene>
<dbReference type="EMBL" id="CP053452">
    <property type="protein sequence ID" value="QJW97963.1"/>
    <property type="molecule type" value="Genomic_DNA"/>
</dbReference>
<evidence type="ECO:0000313" key="3">
    <source>
        <dbReference type="Proteomes" id="UP000503447"/>
    </source>
</evidence>
<feature type="transmembrane region" description="Helical" evidence="1">
    <location>
        <begin position="12"/>
        <end position="37"/>
    </location>
</feature>
<evidence type="ECO:0000313" key="2">
    <source>
        <dbReference type="EMBL" id="QJW97963.1"/>
    </source>
</evidence>
<accession>A0A6M5YXN3</accession>
<evidence type="ECO:0000256" key="1">
    <source>
        <dbReference type="SAM" id="Phobius"/>
    </source>
</evidence>
<proteinExistence type="predicted"/>
<keyword evidence="1" id="KW-1133">Transmembrane helix</keyword>
<protein>
    <recommendedName>
        <fullName evidence="4">Lipoprotein</fullName>
    </recommendedName>
</protein>
<keyword evidence="1" id="KW-0812">Transmembrane</keyword>
<keyword evidence="1" id="KW-0472">Membrane</keyword>
<name>A0A6M5YXN3_9BACT</name>